<feature type="transmembrane region" description="Helical" evidence="1">
    <location>
        <begin position="20"/>
        <end position="43"/>
    </location>
</feature>
<evidence type="ECO:0000313" key="4">
    <source>
        <dbReference type="Proteomes" id="UP000238392"/>
    </source>
</evidence>
<keyword evidence="1" id="KW-0472">Membrane</keyword>
<keyword evidence="4" id="KW-1185">Reference proteome</keyword>
<evidence type="ECO:0000313" key="3">
    <source>
        <dbReference type="EMBL" id="PRY84794.1"/>
    </source>
</evidence>
<dbReference type="AlphaFoldDB" id="A0A2T0WE32"/>
<dbReference type="EMBL" id="PVTQ01000020">
    <property type="protein sequence ID" value="PRY84794.1"/>
    <property type="molecule type" value="Genomic_DNA"/>
</dbReference>
<evidence type="ECO:0000256" key="1">
    <source>
        <dbReference type="SAM" id="Phobius"/>
    </source>
</evidence>
<reference evidence="3 4" key="1">
    <citation type="submission" date="2018-03" db="EMBL/GenBank/DDBJ databases">
        <title>Genomic Encyclopedia of Archaeal and Bacterial Type Strains, Phase II (KMG-II): from individual species to whole genera.</title>
        <authorList>
            <person name="Goeker M."/>
        </authorList>
    </citation>
    <scope>NUCLEOTIDE SEQUENCE [LARGE SCALE GENOMIC DNA]</scope>
    <source>
        <strain evidence="3 4">DSM 100212</strain>
    </source>
</reference>
<dbReference type="OrthoDB" id="8454209at2"/>
<dbReference type="Proteomes" id="UP000238392">
    <property type="component" value="Unassembled WGS sequence"/>
</dbReference>
<sequence>MQEDPDAPHVFPIGRKPGELLFAALILLFSGLLLAQIGWQTTWLPKKALAAQPRLWPAISLGGMALFGLLLWLKTRNITRTPGRWREALCWVKSLEFVGWYVLYVAAIPVIGYLLATIAFCLFMAVRLGYRSRQAILSAIGFALFVVLTFKTGFNVKIPGGALYELAPEDLRYILIRYF</sequence>
<protein>
    <submittedName>
        <fullName evidence="3">Tripartite tricarboxylate transporter TctB family protein</fullName>
    </submittedName>
</protein>
<comment type="caution">
    <text evidence="3">The sequence shown here is derived from an EMBL/GenBank/DDBJ whole genome shotgun (WGS) entry which is preliminary data.</text>
</comment>
<dbReference type="RefSeq" id="WP_106268063.1">
    <property type="nucleotide sequence ID" value="NZ_PVTQ01000020.1"/>
</dbReference>
<feature type="transmembrane region" description="Helical" evidence="1">
    <location>
        <begin position="135"/>
        <end position="154"/>
    </location>
</feature>
<gene>
    <name evidence="3" type="ORF">CLV74_1206</name>
</gene>
<accession>A0A2T0WE32</accession>
<dbReference type="InterPro" id="IPR009936">
    <property type="entry name" value="DUF1468"/>
</dbReference>
<evidence type="ECO:0000259" key="2">
    <source>
        <dbReference type="Pfam" id="PF07331"/>
    </source>
</evidence>
<organism evidence="3 4">
    <name type="scientific">Donghicola tyrosinivorans</name>
    <dbReference type="NCBI Taxonomy" id="1652492"/>
    <lineage>
        <taxon>Bacteria</taxon>
        <taxon>Pseudomonadati</taxon>
        <taxon>Pseudomonadota</taxon>
        <taxon>Alphaproteobacteria</taxon>
        <taxon>Rhodobacterales</taxon>
        <taxon>Roseobacteraceae</taxon>
        <taxon>Donghicola</taxon>
    </lineage>
</organism>
<feature type="transmembrane region" description="Helical" evidence="1">
    <location>
        <begin position="101"/>
        <end position="123"/>
    </location>
</feature>
<dbReference type="Pfam" id="PF07331">
    <property type="entry name" value="TctB"/>
    <property type="match status" value="1"/>
</dbReference>
<feature type="transmembrane region" description="Helical" evidence="1">
    <location>
        <begin position="55"/>
        <end position="73"/>
    </location>
</feature>
<feature type="domain" description="DUF1468" evidence="2">
    <location>
        <begin position="21"/>
        <end position="159"/>
    </location>
</feature>
<name>A0A2T0WE32_9RHOB</name>
<proteinExistence type="predicted"/>
<keyword evidence="1" id="KW-0812">Transmembrane</keyword>
<keyword evidence="1" id="KW-1133">Transmembrane helix</keyword>